<reference evidence="1 2" key="1">
    <citation type="submission" date="2018-06" db="EMBL/GenBank/DDBJ databases">
        <authorList>
            <consortium name="Pathogen Informatics"/>
            <person name="Doyle S."/>
        </authorList>
    </citation>
    <scope>NUCLEOTIDE SEQUENCE [LARGE SCALE GENOMIC DNA]</scope>
    <source>
        <strain evidence="1 2">NCTC9380</strain>
    </source>
</reference>
<organism evidence="1 2">
    <name type="scientific">Mannheimia haemolytica</name>
    <name type="common">Pasteurella haemolytica</name>
    <dbReference type="NCBI Taxonomy" id="75985"/>
    <lineage>
        <taxon>Bacteria</taxon>
        <taxon>Pseudomonadati</taxon>
        <taxon>Pseudomonadota</taxon>
        <taxon>Gammaproteobacteria</taxon>
        <taxon>Pasteurellales</taxon>
        <taxon>Pasteurellaceae</taxon>
        <taxon>Mannheimia</taxon>
    </lineage>
</organism>
<accession>A0A378ND34</accession>
<dbReference type="RefSeq" id="WP_006251019.1">
    <property type="nucleotide sequence ID" value="NZ_CP017484.1"/>
</dbReference>
<proteinExistence type="predicted"/>
<name>A0A378ND34_MANHA</name>
<dbReference type="SUPFAM" id="SSF52540">
    <property type="entry name" value="P-loop containing nucleoside triphosphate hydrolases"/>
    <property type="match status" value="1"/>
</dbReference>
<dbReference type="InterPro" id="IPR027417">
    <property type="entry name" value="P-loop_NTPase"/>
</dbReference>
<sequence length="489" mass="58532">MSKILDDIALELRNNKKKVQLIYAFNGTGKTRISRKFKELISPKLEDDTEYSGELKHKKILYYSSFTEDLFYWDNDLEYDSKIKLKIHKNSFTDWVFIEQGLEDTVTRIFQHYTNEKLTPNFNEEYTFQNEYGDNITIPAYSEIVFSYARGDDAFQENIKISKGEESNFVWSVFYSLFEQVISELNIAEIKNRSTDKFNNLEYVFIDDPVSSLDENHFIELAIDIAQLIQSSESNLKFIITTHNPLFYNVLHNEFRRENSISYRLEKINYDDFILSKQESDSPFAYQVYLKNQLEDLFKEEVLAEKLKELIKKVISKDKEEKIERLFTNGLTQEELEEFHKEFPEFNDLYVIKTYFKKENKKVFYKVKFFKDKEIDDCKVEKYHFNFIRNILEKVSTFLGYYEFKELLPKSNENNPELYNKRIESYTNRRVNFGSHSKHSGEEMPFVNSNDKRVLKFLVTYLSESKDVNKIFKFKPRYIKFAFLNINEG</sequence>
<gene>
    <name evidence="1" type="ORF">NCTC9380_01016</name>
</gene>
<protein>
    <submittedName>
        <fullName evidence="1">Uncharacterized protein conserved in bacteria</fullName>
    </submittedName>
</protein>
<evidence type="ECO:0000313" key="1">
    <source>
        <dbReference type="EMBL" id="STY65747.1"/>
    </source>
</evidence>
<evidence type="ECO:0000313" key="2">
    <source>
        <dbReference type="Proteomes" id="UP000254031"/>
    </source>
</evidence>
<dbReference type="EMBL" id="UGPL01000006">
    <property type="protein sequence ID" value="STY65747.1"/>
    <property type="molecule type" value="Genomic_DNA"/>
</dbReference>
<dbReference type="Proteomes" id="UP000254031">
    <property type="component" value="Unassembled WGS sequence"/>
</dbReference>
<dbReference type="AlphaFoldDB" id="A0A378ND34"/>